<keyword evidence="11" id="KW-0482">Metalloprotease</keyword>
<evidence type="ECO:0000256" key="7">
    <source>
        <dbReference type="ARBA" id="ARBA00022737"/>
    </source>
</evidence>
<dbReference type="SUPFAM" id="SSF50923">
    <property type="entry name" value="Hemopexin-like domain"/>
    <property type="match status" value="1"/>
</dbReference>
<dbReference type="Proteomes" id="UP000515126">
    <property type="component" value="Chromosome 9"/>
</dbReference>
<organism evidence="17 18">
    <name type="scientific">Mus caroli</name>
    <name type="common">Ryukyu mouse</name>
    <name type="synonym">Ricefield mouse</name>
    <dbReference type="NCBI Taxonomy" id="10089"/>
    <lineage>
        <taxon>Eukaryota</taxon>
        <taxon>Metazoa</taxon>
        <taxon>Chordata</taxon>
        <taxon>Craniata</taxon>
        <taxon>Vertebrata</taxon>
        <taxon>Euteleostomi</taxon>
        <taxon>Mammalia</taxon>
        <taxon>Eutheria</taxon>
        <taxon>Euarchontoglires</taxon>
        <taxon>Glires</taxon>
        <taxon>Rodentia</taxon>
        <taxon>Myomorpha</taxon>
        <taxon>Muroidea</taxon>
        <taxon>Muridae</taxon>
        <taxon>Murinae</taxon>
        <taxon>Mus</taxon>
        <taxon>Mus</taxon>
    </lineage>
</organism>
<dbReference type="PROSITE" id="PS51642">
    <property type="entry name" value="HEMOPEXIN_2"/>
    <property type="match status" value="2"/>
</dbReference>
<dbReference type="GeneID" id="110301412"/>
<proteinExistence type="inferred from homology"/>
<evidence type="ECO:0000256" key="15">
    <source>
        <dbReference type="ARBA" id="ARBA00038924"/>
    </source>
</evidence>
<evidence type="ECO:0000256" key="5">
    <source>
        <dbReference type="ARBA" id="ARBA00022723"/>
    </source>
</evidence>
<dbReference type="PANTHER" id="PTHR10201:SF151">
    <property type="entry name" value="INTERSTITIAL COLLAGENASE"/>
    <property type="match status" value="1"/>
</dbReference>
<evidence type="ECO:0000256" key="12">
    <source>
        <dbReference type="ARBA" id="ARBA00023145"/>
    </source>
</evidence>
<evidence type="ECO:0000256" key="2">
    <source>
        <dbReference type="ARBA" id="ARBA00001947"/>
    </source>
</evidence>
<keyword evidence="7" id="KW-0677">Repeat</keyword>
<dbReference type="GO" id="GO:0046872">
    <property type="term" value="F:metal ion binding"/>
    <property type="evidence" value="ECO:0007669"/>
    <property type="project" value="UniProtKB-KW"/>
</dbReference>
<gene>
    <name evidence="18" type="primary">LOC110301412</name>
</gene>
<protein>
    <recommendedName>
        <fullName evidence="15">interstitial collagenase</fullName>
        <ecNumber evidence="15">3.4.24.7</ecNumber>
    </recommendedName>
</protein>
<keyword evidence="4" id="KW-0645">Protease</keyword>
<dbReference type="PANTHER" id="PTHR10201">
    <property type="entry name" value="MATRIX METALLOPROTEINASE"/>
    <property type="match status" value="1"/>
</dbReference>
<keyword evidence="8" id="KW-0378">Hydrolase</keyword>
<evidence type="ECO:0000256" key="6">
    <source>
        <dbReference type="ARBA" id="ARBA00022729"/>
    </source>
</evidence>
<dbReference type="InterPro" id="IPR000585">
    <property type="entry name" value="Hemopexin-like_dom"/>
</dbReference>
<dbReference type="AlphaFoldDB" id="A0A6P5QBV5"/>
<evidence type="ECO:0000313" key="18">
    <source>
        <dbReference type="RefSeq" id="XP_021027540.1"/>
    </source>
</evidence>
<feature type="repeat" description="Hemopexin" evidence="16">
    <location>
        <begin position="50"/>
        <end position="96"/>
    </location>
</feature>
<evidence type="ECO:0000256" key="1">
    <source>
        <dbReference type="ARBA" id="ARBA00001913"/>
    </source>
</evidence>
<evidence type="ECO:0000256" key="16">
    <source>
        <dbReference type="PROSITE-ProRule" id="PRU01011"/>
    </source>
</evidence>
<keyword evidence="13" id="KW-1015">Disulfide bond</keyword>
<keyword evidence="5" id="KW-0479">Metal-binding</keyword>
<dbReference type="InterPro" id="IPR036375">
    <property type="entry name" value="Hemopexin-like_dom_sf"/>
</dbReference>
<keyword evidence="12" id="KW-0865">Zymogen</keyword>
<dbReference type="RefSeq" id="XP_021027540.1">
    <property type="nucleotide sequence ID" value="XM_021171881.1"/>
</dbReference>
<evidence type="ECO:0000256" key="10">
    <source>
        <dbReference type="ARBA" id="ARBA00022837"/>
    </source>
</evidence>
<dbReference type="KEGG" id="mcal:110301412"/>
<evidence type="ECO:0000256" key="9">
    <source>
        <dbReference type="ARBA" id="ARBA00022833"/>
    </source>
</evidence>
<name>A0A6P5QBV5_MUSCR</name>
<comment type="similarity">
    <text evidence="3">Belongs to the peptidase M10A family.</text>
</comment>
<evidence type="ECO:0000256" key="13">
    <source>
        <dbReference type="ARBA" id="ARBA00023157"/>
    </source>
</evidence>
<evidence type="ECO:0000256" key="3">
    <source>
        <dbReference type="ARBA" id="ARBA00010370"/>
    </source>
</evidence>
<dbReference type="Pfam" id="PF00045">
    <property type="entry name" value="Hemopexin"/>
    <property type="match status" value="2"/>
</dbReference>
<keyword evidence="6" id="KW-0732">Signal</keyword>
<comment type="cofactor">
    <cofactor evidence="2">
        <name>Zn(2+)</name>
        <dbReference type="ChEBI" id="CHEBI:29105"/>
    </cofactor>
</comment>
<evidence type="ECO:0000256" key="11">
    <source>
        <dbReference type="ARBA" id="ARBA00023049"/>
    </source>
</evidence>
<keyword evidence="10" id="KW-0106">Calcium</keyword>
<feature type="repeat" description="Hemopexin" evidence="16">
    <location>
        <begin position="99"/>
        <end position="147"/>
    </location>
</feature>
<reference evidence="18" key="1">
    <citation type="submission" date="2025-08" db="UniProtKB">
        <authorList>
            <consortium name="RefSeq"/>
        </authorList>
    </citation>
    <scope>IDENTIFICATION</scope>
</reference>
<dbReference type="Gene3D" id="2.110.10.10">
    <property type="entry name" value="Hemopexin-like domain"/>
    <property type="match status" value="1"/>
</dbReference>
<keyword evidence="9" id="KW-0862">Zinc</keyword>
<dbReference type="GO" id="GO:0030574">
    <property type="term" value="P:collagen catabolic process"/>
    <property type="evidence" value="ECO:0007669"/>
    <property type="project" value="TreeGrafter"/>
</dbReference>
<sequence length="200" mass="23290">MSSRNLHALPLFQGDSRHLLTGPLQFYIRVISFLPEPLINVIDLIWPNLPGKFDAAYEVSVVDELRFFKGSKVWAVQEQNVLEGFPMDIQSFFGFPSNVTNIDAAVCEEETGKTYFFVDHMYWRYDENTQSMDPGYPRLIAEDFPGIDNKVDDVIQKEDNFYFFHQSIQYRFNLQTRRIDDSGDFNTWFNCKNIGNSLPS</sequence>
<dbReference type="GO" id="GO:0030198">
    <property type="term" value="P:extracellular matrix organization"/>
    <property type="evidence" value="ECO:0007669"/>
    <property type="project" value="TreeGrafter"/>
</dbReference>
<dbReference type="GO" id="GO:0006508">
    <property type="term" value="P:proteolysis"/>
    <property type="evidence" value="ECO:0007669"/>
    <property type="project" value="UniProtKB-KW"/>
</dbReference>
<dbReference type="InterPro" id="IPR018487">
    <property type="entry name" value="Hemopexin-like_repeat"/>
</dbReference>
<dbReference type="EC" id="3.4.24.7" evidence="15"/>
<evidence type="ECO:0000256" key="8">
    <source>
        <dbReference type="ARBA" id="ARBA00022801"/>
    </source>
</evidence>
<dbReference type="SMART" id="SM00120">
    <property type="entry name" value="HX"/>
    <property type="match status" value="3"/>
</dbReference>
<accession>A0A6P5QBV5</accession>
<evidence type="ECO:0000256" key="14">
    <source>
        <dbReference type="ARBA" id="ARBA00036005"/>
    </source>
</evidence>
<dbReference type="CDD" id="cd00094">
    <property type="entry name" value="HX"/>
    <property type="match status" value="1"/>
</dbReference>
<comment type="catalytic activity">
    <reaction evidence="14">
        <text>Cleavage of the triple helix of collagen at about three-quarters of the length of the molecule from the N-terminus, at 775-Gly-|-Ile-776 in the alpha1(I) chain. Cleaves synthetic substrates and alpha-macroglobulins at bonds where P1' is a hydrophobic residue.</text>
        <dbReference type="EC" id="3.4.24.7"/>
    </reaction>
</comment>
<dbReference type="InterPro" id="IPR018486">
    <property type="entry name" value="Hemopexin_CS"/>
</dbReference>
<comment type="cofactor">
    <cofactor evidence="1">
        <name>Ca(2+)</name>
        <dbReference type="ChEBI" id="CHEBI:29108"/>
    </cofactor>
</comment>
<dbReference type="PROSITE" id="PS00024">
    <property type="entry name" value="HEMOPEXIN"/>
    <property type="match status" value="1"/>
</dbReference>
<keyword evidence="17" id="KW-1185">Reference proteome</keyword>
<evidence type="ECO:0000256" key="4">
    <source>
        <dbReference type="ARBA" id="ARBA00022670"/>
    </source>
</evidence>
<dbReference type="GO" id="GO:0004222">
    <property type="term" value="F:metalloendopeptidase activity"/>
    <property type="evidence" value="ECO:0007669"/>
    <property type="project" value="UniProtKB-EC"/>
</dbReference>
<evidence type="ECO:0000313" key="17">
    <source>
        <dbReference type="Proteomes" id="UP000515126"/>
    </source>
</evidence>
<dbReference type="FunFam" id="2.110.10.10:FF:000002">
    <property type="entry name" value="Matrix metallopeptidase 3"/>
    <property type="match status" value="1"/>
</dbReference>